<evidence type="ECO:0000256" key="1">
    <source>
        <dbReference type="ARBA" id="ARBA00006525"/>
    </source>
</evidence>
<evidence type="ECO:0000259" key="3">
    <source>
        <dbReference type="Pfam" id="PF17782"/>
    </source>
</evidence>
<evidence type="ECO:0000313" key="4">
    <source>
        <dbReference type="EMBL" id="PMP69186.1"/>
    </source>
</evidence>
<dbReference type="Proteomes" id="UP000235460">
    <property type="component" value="Unassembled WGS sequence"/>
</dbReference>
<sequence>MEEKLLWLGFYLKERNIFKSIKYFEERLEIREIIKFKKYSETEIINLAQKELEKAEKEKVRILFIKDKEFPEKLKTISYPPLFLYVKGNFLQDKNLIAIIGSRKPTSYGKEVAYKFSKKLAENNVGIVSGLARGIDSISHIGALDSGGYTIGVLGCGVDIVYPAENRELFKKIIKNGGVIISEFPFGTKPKKENFPMRNRIISGLCEGIVVIEAGRKSGTLITAKWALNQGREVFAIPGSVFSSQSEGTHYLIKEGANMITSPEEILDYFGWKKEVDSLKIKKEIEVTEEEKEILSHLSFYPQHVEEIFAKVDRPPFEILSILTELELKGLVENLPGKYVKLKANF</sequence>
<dbReference type="InterPro" id="IPR057666">
    <property type="entry name" value="DrpA_SLOG"/>
</dbReference>
<protein>
    <submittedName>
        <fullName evidence="4">DNA-protecting protein DprA</fullName>
    </submittedName>
</protein>
<gene>
    <name evidence="4" type="primary">dprA</name>
    <name evidence="4" type="ORF">C0190_00430</name>
</gene>
<accession>A0A2N7PQH3</accession>
<dbReference type="SUPFAM" id="SSF102405">
    <property type="entry name" value="MCP/YpsA-like"/>
    <property type="match status" value="1"/>
</dbReference>
<evidence type="ECO:0000313" key="5">
    <source>
        <dbReference type="Proteomes" id="UP000235460"/>
    </source>
</evidence>
<dbReference type="EMBL" id="PNIK01000004">
    <property type="protein sequence ID" value="PMP69186.1"/>
    <property type="molecule type" value="Genomic_DNA"/>
</dbReference>
<reference evidence="4 5" key="1">
    <citation type="submission" date="2018-01" db="EMBL/GenBank/DDBJ databases">
        <title>Metagenomic assembled genomes from two thermal pools in the Uzon Caldera, Kamchatka, Russia.</title>
        <authorList>
            <person name="Wilkins L."/>
            <person name="Ettinger C."/>
        </authorList>
    </citation>
    <scope>NUCLEOTIDE SEQUENCE [LARGE SCALE GENOMIC DNA]</scope>
    <source>
        <strain evidence="4">ZAV-08</strain>
    </source>
</reference>
<dbReference type="InterPro" id="IPR041614">
    <property type="entry name" value="DprA_WH"/>
</dbReference>
<feature type="domain" description="DprA winged helix" evidence="3">
    <location>
        <begin position="286"/>
        <end position="338"/>
    </location>
</feature>
<feature type="domain" description="Smf/DprA SLOG" evidence="2">
    <location>
        <begin position="62"/>
        <end position="269"/>
    </location>
</feature>
<dbReference type="PANTHER" id="PTHR43022:SF1">
    <property type="entry name" value="PROTEIN SMF"/>
    <property type="match status" value="1"/>
</dbReference>
<dbReference type="Gene3D" id="1.10.10.10">
    <property type="entry name" value="Winged helix-like DNA-binding domain superfamily/Winged helix DNA-binding domain"/>
    <property type="match status" value="1"/>
</dbReference>
<dbReference type="Gene3D" id="3.40.50.450">
    <property type="match status" value="1"/>
</dbReference>
<dbReference type="GO" id="GO:0009294">
    <property type="term" value="P:DNA-mediated transformation"/>
    <property type="evidence" value="ECO:0007669"/>
    <property type="project" value="InterPro"/>
</dbReference>
<dbReference type="PANTHER" id="PTHR43022">
    <property type="entry name" value="PROTEIN SMF"/>
    <property type="match status" value="1"/>
</dbReference>
<evidence type="ECO:0000259" key="2">
    <source>
        <dbReference type="Pfam" id="PF02481"/>
    </source>
</evidence>
<name>A0A2N7PQH3_9BACT</name>
<comment type="similarity">
    <text evidence="1">Belongs to the DprA/Smf family.</text>
</comment>
<dbReference type="InterPro" id="IPR036388">
    <property type="entry name" value="WH-like_DNA-bd_sf"/>
</dbReference>
<dbReference type="Pfam" id="PF02481">
    <property type="entry name" value="DNA_processg_A"/>
    <property type="match status" value="1"/>
</dbReference>
<proteinExistence type="inferred from homology"/>
<dbReference type="AlphaFoldDB" id="A0A2N7PQH3"/>
<organism evidence="4 5">
    <name type="scientific">Thermodesulfobacterium geofontis</name>
    <dbReference type="NCBI Taxonomy" id="1295609"/>
    <lineage>
        <taxon>Bacteria</taxon>
        <taxon>Pseudomonadati</taxon>
        <taxon>Thermodesulfobacteriota</taxon>
        <taxon>Thermodesulfobacteria</taxon>
        <taxon>Thermodesulfobacteriales</taxon>
        <taxon>Thermodesulfobacteriaceae</taxon>
        <taxon>Thermodesulfobacterium</taxon>
    </lineage>
</organism>
<comment type="caution">
    <text evidence="4">The sequence shown here is derived from an EMBL/GenBank/DDBJ whole genome shotgun (WGS) entry which is preliminary data.</text>
</comment>
<dbReference type="InterPro" id="IPR003488">
    <property type="entry name" value="DprA"/>
</dbReference>
<dbReference type="NCBIfam" id="TIGR00732">
    <property type="entry name" value="dprA"/>
    <property type="match status" value="1"/>
</dbReference>
<dbReference type="Pfam" id="PF17782">
    <property type="entry name" value="WHD_DprA"/>
    <property type="match status" value="1"/>
</dbReference>